<dbReference type="PROSITE" id="PS50943">
    <property type="entry name" value="HTH_CROC1"/>
    <property type="match status" value="1"/>
</dbReference>
<accession>A0A7L4WE77</accession>
<dbReference type="EMBL" id="CP017195">
    <property type="protein sequence ID" value="QDJ27851.1"/>
    <property type="molecule type" value="Genomic_DNA"/>
</dbReference>
<name>A0A7L4WE77_9LACT</name>
<dbReference type="EMBL" id="JAAEDA010000001">
    <property type="protein sequence ID" value="MCJ1976542.1"/>
    <property type="molecule type" value="Genomic_DNA"/>
</dbReference>
<dbReference type="NCBIfam" id="TIGR01716">
    <property type="entry name" value="RGG_Cterm"/>
    <property type="match status" value="1"/>
</dbReference>
<reference evidence="2 5" key="3">
    <citation type="journal article" date="2022" name="Microbiol. Res.">
        <title>Comparative genome analysis, predicted lifestyle and antimicrobial strategies of Lactococcus carnosus and Lactococcus paracarnosus isolated from meat.</title>
        <authorList>
            <person name="Werum V."/>
            <person name="Ehrmann M."/>
            <person name="Vogel R."/>
            <person name="Hilgarth M."/>
        </authorList>
    </citation>
    <scope>NUCLEOTIDE SEQUENCE [LARGE SCALE GENOMIC DNA]</scope>
    <source>
        <strain evidence="2 5">TMW21897</strain>
    </source>
</reference>
<dbReference type="SMART" id="SM00530">
    <property type="entry name" value="HTH_XRE"/>
    <property type="match status" value="1"/>
</dbReference>
<reference evidence="2" key="2">
    <citation type="submission" date="2020-01" db="EMBL/GenBank/DDBJ databases">
        <authorList>
            <person name="Hilgarth M."/>
            <person name="Vogel R.F."/>
        </authorList>
    </citation>
    <scope>NUCLEOTIDE SEQUENCE</scope>
    <source>
        <strain evidence="2">TMW21897</strain>
    </source>
</reference>
<dbReference type="Pfam" id="PF21259">
    <property type="entry name" value="Rgg_C"/>
    <property type="match status" value="1"/>
</dbReference>
<dbReference type="PANTHER" id="PTHR37038:SF12">
    <property type="entry name" value="TRANSCRIPTIONAL REGULATOR"/>
    <property type="match status" value="1"/>
</dbReference>
<dbReference type="CDD" id="cd00093">
    <property type="entry name" value="HTH_XRE"/>
    <property type="match status" value="1"/>
</dbReference>
<dbReference type="Pfam" id="PF01381">
    <property type="entry name" value="HTH_3"/>
    <property type="match status" value="1"/>
</dbReference>
<dbReference type="InterPro" id="IPR001387">
    <property type="entry name" value="Cro/C1-type_HTH"/>
</dbReference>
<evidence type="ECO:0000313" key="2">
    <source>
        <dbReference type="EMBL" id="MCJ1976542.1"/>
    </source>
</evidence>
<dbReference type="SUPFAM" id="SSF47413">
    <property type="entry name" value="lambda repressor-like DNA-binding domains"/>
    <property type="match status" value="1"/>
</dbReference>
<dbReference type="InterPro" id="IPR053163">
    <property type="entry name" value="HTH-type_regulator_Rgg"/>
</dbReference>
<dbReference type="RefSeq" id="WP_162542423.1">
    <property type="nucleotide sequence ID" value="NZ_CP017195.1"/>
</dbReference>
<evidence type="ECO:0000313" key="4">
    <source>
        <dbReference type="Proteomes" id="UP000516280"/>
    </source>
</evidence>
<evidence type="ECO:0000313" key="3">
    <source>
        <dbReference type="EMBL" id="QDJ27851.1"/>
    </source>
</evidence>
<dbReference type="GO" id="GO:0003677">
    <property type="term" value="F:DNA binding"/>
    <property type="evidence" value="ECO:0007669"/>
    <property type="project" value="InterPro"/>
</dbReference>
<protein>
    <submittedName>
        <fullName evidence="2">Helix-turn-helix domain-containing protein</fullName>
    </submittedName>
</protein>
<reference evidence="3 4" key="1">
    <citation type="submission" date="2016-09" db="EMBL/GenBank/DDBJ databases">
        <title>Lactic acid bacteria from MAP meat Genome sequencing and assembly.</title>
        <authorList>
            <person name="Behr J."/>
            <person name="Hilgarth M."/>
            <person name="Vogel R.F."/>
        </authorList>
    </citation>
    <scope>NUCLEOTIDE SEQUENCE [LARGE SCALE GENOMIC DNA]</scope>
    <source>
        <strain evidence="3 4">TMW21615</strain>
    </source>
</reference>
<dbReference type="InterPro" id="IPR010057">
    <property type="entry name" value="Transcription_activator_Rgg_C"/>
</dbReference>
<dbReference type="PANTHER" id="PTHR37038">
    <property type="entry name" value="TRANSCRIPTIONAL REGULATOR-RELATED"/>
    <property type="match status" value="1"/>
</dbReference>
<dbReference type="Gene3D" id="1.10.260.40">
    <property type="entry name" value="lambda repressor-like DNA-binding domains"/>
    <property type="match status" value="1"/>
</dbReference>
<dbReference type="InterPro" id="IPR010982">
    <property type="entry name" value="Lambda_DNA-bd_dom_sf"/>
</dbReference>
<organism evidence="3 4">
    <name type="scientific">Pseudolactococcus paracarnosus</name>
    <dbReference type="NCBI Taxonomy" id="2749962"/>
    <lineage>
        <taxon>Bacteria</taxon>
        <taxon>Bacillati</taxon>
        <taxon>Bacillota</taxon>
        <taxon>Bacilli</taxon>
        <taxon>Lactobacillales</taxon>
        <taxon>Streptococcaceae</taxon>
        <taxon>Pseudolactococcus</taxon>
    </lineage>
</organism>
<feature type="domain" description="HTH cro/C1-type" evidence="1">
    <location>
        <begin position="10"/>
        <end position="63"/>
    </location>
</feature>
<dbReference type="Proteomes" id="UP001522462">
    <property type="component" value="Unassembled WGS sequence"/>
</dbReference>
<dbReference type="AlphaFoldDB" id="A0A7L4WE77"/>
<dbReference type="KEGG" id="lpaa:BHS01_04605"/>
<sequence>MIYKKYGQTFKQLREQQGIPLTDFSEIGISKSALSKFERGESMMAFDKVTLALQQLDITLEEFELFLNGMSFTESDALLKEIEQAKLCGDIPKLKEIHRLALGKNLIPIYLSAKACYSKLSSDEIEFLDTYFYDLTIPGSKELRIFCLVMEKLQIHSVLQIIDFFSEDRHNILHTPNLKTYFLDACCSAVFILTQKRLKNYASHILNHINSFLDSEPYNLNLTFYRVLFPLLKGIWQYRFENKTSGKTLVQSSFNILRKTSSPEIVSYYANLCLNFNLKLSLI</sequence>
<proteinExistence type="predicted"/>
<evidence type="ECO:0000259" key="1">
    <source>
        <dbReference type="PROSITE" id="PS50943"/>
    </source>
</evidence>
<gene>
    <name evidence="3" type="ORF">BHS01_04605</name>
    <name evidence="2" type="ORF">GYN19_01030</name>
</gene>
<dbReference type="Proteomes" id="UP000516280">
    <property type="component" value="Chromosome"/>
</dbReference>
<keyword evidence="5" id="KW-1185">Reference proteome</keyword>
<evidence type="ECO:0000313" key="5">
    <source>
        <dbReference type="Proteomes" id="UP001522462"/>
    </source>
</evidence>